<keyword evidence="3" id="KW-0547">Nucleotide-binding</keyword>
<dbReference type="Pfam" id="PF13581">
    <property type="entry name" value="HATPase_c_2"/>
    <property type="match status" value="1"/>
</dbReference>
<dbReference type="GO" id="GO:0004674">
    <property type="term" value="F:protein serine/threonine kinase activity"/>
    <property type="evidence" value="ECO:0007669"/>
    <property type="project" value="UniProtKB-KW"/>
</dbReference>
<gene>
    <name evidence="3" type="ORF">I4J89_08910</name>
</gene>
<sequence length="280" mass="30027">MVSGMGVSPPVLRDEAEQSVTVSVDADDDAAISVITVRGRWDARLRTSASVTLRRCFTEHPDALIVDLTGLLDPHSESAAVWATAQHVAAGLEPPVHLALCVPPDLPLADRMQALGAGRFLPVYAKVRQARVALVGRIPGAQRVSAILSPDPDAPSVARNLIGDACLEWGLGHLLHPSRLVMSELVTNAVEHARTEIRVAVTRRGAGLHLSVTDRDPRLPQMIRLTRPRPDLPLDERGRGLRTVHSIATLWGSTPTEGGKVVWATIRASEPSPTAPNGPR</sequence>
<reference evidence="3" key="1">
    <citation type="submission" date="2020-11" db="EMBL/GenBank/DDBJ databases">
        <title>Isolation and identification of active actinomycetes.</title>
        <authorList>
            <person name="Sun X."/>
        </authorList>
    </citation>
    <scope>NUCLEOTIDE SEQUENCE</scope>
    <source>
        <strain evidence="3">NEAU-A11</strain>
    </source>
</reference>
<organism evidence="3 4">
    <name type="scientific">Actinoplanes aureus</name>
    <dbReference type="NCBI Taxonomy" id="2792083"/>
    <lineage>
        <taxon>Bacteria</taxon>
        <taxon>Bacillati</taxon>
        <taxon>Actinomycetota</taxon>
        <taxon>Actinomycetes</taxon>
        <taxon>Micromonosporales</taxon>
        <taxon>Micromonosporaceae</taxon>
        <taxon>Actinoplanes</taxon>
    </lineage>
</organism>
<dbReference type="PANTHER" id="PTHR35526:SF3">
    <property type="entry name" value="ANTI-SIGMA-F FACTOR RSBW"/>
    <property type="match status" value="1"/>
</dbReference>
<evidence type="ECO:0000313" key="4">
    <source>
        <dbReference type="Proteomes" id="UP000598146"/>
    </source>
</evidence>
<keyword evidence="3" id="KW-0067">ATP-binding</keyword>
<keyword evidence="4" id="KW-1185">Reference proteome</keyword>
<keyword evidence="1" id="KW-0723">Serine/threonine-protein kinase</keyword>
<dbReference type="InterPro" id="IPR003594">
    <property type="entry name" value="HATPase_dom"/>
</dbReference>
<proteinExistence type="predicted"/>
<name>A0A931C1H6_9ACTN</name>
<evidence type="ECO:0000259" key="2">
    <source>
        <dbReference type="Pfam" id="PF13581"/>
    </source>
</evidence>
<dbReference type="SUPFAM" id="SSF55874">
    <property type="entry name" value="ATPase domain of HSP90 chaperone/DNA topoisomerase II/histidine kinase"/>
    <property type="match status" value="1"/>
</dbReference>
<dbReference type="GO" id="GO:0005524">
    <property type="term" value="F:ATP binding"/>
    <property type="evidence" value="ECO:0007669"/>
    <property type="project" value="UniProtKB-KW"/>
</dbReference>
<dbReference type="InterPro" id="IPR050267">
    <property type="entry name" value="Anti-sigma-factor_SerPK"/>
</dbReference>
<feature type="domain" description="Histidine kinase/HSP90-like ATPase" evidence="2">
    <location>
        <begin position="179"/>
        <end position="265"/>
    </location>
</feature>
<keyword evidence="1" id="KW-0418">Kinase</keyword>
<dbReference type="AlphaFoldDB" id="A0A931C1H6"/>
<keyword evidence="1" id="KW-0808">Transferase</keyword>
<dbReference type="EMBL" id="JADQTO010000004">
    <property type="protein sequence ID" value="MBG0561579.1"/>
    <property type="molecule type" value="Genomic_DNA"/>
</dbReference>
<evidence type="ECO:0000256" key="1">
    <source>
        <dbReference type="ARBA" id="ARBA00022527"/>
    </source>
</evidence>
<dbReference type="Proteomes" id="UP000598146">
    <property type="component" value="Unassembled WGS sequence"/>
</dbReference>
<dbReference type="PANTHER" id="PTHR35526">
    <property type="entry name" value="ANTI-SIGMA-F FACTOR RSBW-RELATED"/>
    <property type="match status" value="1"/>
</dbReference>
<comment type="caution">
    <text evidence="3">The sequence shown here is derived from an EMBL/GenBank/DDBJ whole genome shotgun (WGS) entry which is preliminary data.</text>
</comment>
<accession>A0A931C1H6</accession>
<protein>
    <submittedName>
        <fullName evidence="3">ATP-binding protein</fullName>
    </submittedName>
</protein>
<dbReference type="Gene3D" id="3.30.565.10">
    <property type="entry name" value="Histidine kinase-like ATPase, C-terminal domain"/>
    <property type="match status" value="1"/>
</dbReference>
<dbReference type="CDD" id="cd16936">
    <property type="entry name" value="HATPase_RsbW-like"/>
    <property type="match status" value="1"/>
</dbReference>
<evidence type="ECO:0000313" key="3">
    <source>
        <dbReference type="EMBL" id="MBG0561579.1"/>
    </source>
</evidence>
<dbReference type="InterPro" id="IPR036890">
    <property type="entry name" value="HATPase_C_sf"/>
</dbReference>